<feature type="compositionally biased region" description="Basic and acidic residues" evidence="1">
    <location>
        <begin position="66"/>
        <end position="77"/>
    </location>
</feature>
<keyword evidence="3" id="KW-1185">Reference proteome</keyword>
<protein>
    <submittedName>
        <fullName evidence="2">Uncharacterized protein</fullName>
    </submittedName>
</protein>
<gene>
    <name evidence="2" type="ORF">WN55_00285</name>
</gene>
<organism evidence="2 3">
    <name type="scientific">Dufourea novaeangliae</name>
    <name type="common">Sweat bee</name>
    <dbReference type="NCBI Taxonomy" id="178035"/>
    <lineage>
        <taxon>Eukaryota</taxon>
        <taxon>Metazoa</taxon>
        <taxon>Ecdysozoa</taxon>
        <taxon>Arthropoda</taxon>
        <taxon>Hexapoda</taxon>
        <taxon>Insecta</taxon>
        <taxon>Pterygota</taxon>
        <taxon>Neoptera</taxon>
        <taxon>Endopterygota</taxon>
        <taxon>Hymenoptera</taxon>
        <taxon>Apocrita</taxon>
        <taxon>Aculeata</taxon>
        <taxon>Apoidea</taxon>
        <taxon>Anthophila</taxon>
        <taxon>Halictidae</taxon>
        <taxon>Rophitinae</taxon>
        <taxon>Dufourea</taxon>
    </lineage>
</organism>
<dbReference type="AlphaFoldDB" id="A0A154PAK7"/>
<evidence type="ECO:0000256" key="1">
    <source>
        <dbReference type="SAM" id="MobiDB-lite"/>
    </source>
</evidence>
<evidence type="ECO:0000313" key="3">
    <source>
        <dbReference type="Proteomes" id="UP000076502"/>
    </source>
</evidence>
<name>A0A154PAK7_DUFNO</name>
<proteinExistence type="predicted"/>
<sequence length="77" mass="8683">MMEEGAEGRGEGMEEWEQLLWNRHFETTMVGNRGLLISSDVTLIFERDETGWEQVEGWGGDVNRSTGERTGGDHIGL</sequence>
<dbReference type="EMBL" id="KQ434861">
    <property type="protein sequence ID" value="KZC08935.1"/>
    <property type="molecule type" value="Genomic_DNA"/>
</dbReference>
<reference evidence="2 3" key="1">
    <citation type="submission" date="2015-07" db="EMBL/GenBank/DDBJ databases">
        <title>The genome of Dufourea novaeangliae.</title>
        <authorList>
            <person name="Pan H."/>
            <person name="Kapheim K."/>
        </authorList>
    </citation>
    <scope>NUCLEOTIDE SEQUENCE [LARGE SCALE GENOMIC DNA]</scope>
    <source>
        <strain evidence="2">0120121106</strain>
        <tissue evidence="2">Whole body</tissue>
    </source>
</reference>
<dbReference type="Proteomes" id="UP000076502">
    <property type="component" value="Unassembled WGS sequence"/>
</dbReference>
<feature type="region of interest" description="Disordered" evidence="1">
    <location>
        <begin position="55"/>
        <end position="77"/>
    </location>
</feature>
<evidence type="ECO:0000313" key="2">
    <source>
        <dbReference type="EMBL" id="KZC08935.1"/>
    </source>
</evidence>
<accession>A0A154PAK7</accession>